<protein>
    <submittedName>
        <fullName evidence="2">Uncharacterized protein</fullName>
    </submittedName>
</protein>
<dbReference type="EMBL" id="JARPUR010000007">
    <property type="protein sequence ID" value="KAK4872859.1"/>
    <property type="molecule type" value="Genomic_DNA"/>
</dbReference>
<name>A0AAN7NYJ6_9COLE</name>
<comment type="caution">
    <text evidence="2">The sequence shown here is derived from an EMBL/GenBank/DDBJ whole genome shotgun (WGS) entry which is preliminary data.</text>
</comment>
<keyword evidence="1" id="KW-0812">Transmembrane</keyword>
<evidence type="ECO:0000256" key="1">
    <source>
        <dbReference type="SAM" id="Phobius"/>
    </source>
</evidence>
<reference evidence="3" key="1">
    <citation type="submission" date="2023-01" db="EMBL/GenBank/DDBJ databases">
        <title>Key to firefly adult light organ development and bioluminescence: homeobox transcription factors regulate luciferase expression and transportation to peroxisome.</title>
        <authorList>
            <person name="Fu X."/>
        </authorList>
    </citation>
    <scope>NUCLEOTIDE SEQUENCE [LARGE SCALE GENOMIC DNA]</scope>
</reference>
<keyword evidence="3" id="KW-1185">Reference proteome</keyword>
<keyword evidence="1" id="KW-0472">Membrane</keyword>
<accession>A0AAN7NYJ6</accession>
<feature type="transmembrane region" description="Helical" evidence="1">
    <location>
        <begin position="33"/>
        <end position="52"/>
    </location>
</feature>
<sequence>MIWKNVQNGLNLHKEFVLAIQTHLVLNANTVTIIPSVVFLTFSFLLCHRVFHRRTCSYTPLKLFAQRELGFQWMYFYLVRVWLFFINLSRCAIICLEEYLKTLHCENKLLWLSPLELQALCFSIISSISSIPLTILVVNYLWKQNIPNFLMWVGEDPWVRSEIGISGHYLDRPVQFQSPKRKEYSYRSRRSSSLDCILSPIVFPDVRKCKSLQVVSCGLKNNILVA</sequence>
<gene>
    <name evidence="2" type="ORF">RN001_014888</name>
</gene>
<dbReference type="AlphaFoldDB" id="A0AAN7NYJ6"/>
<evidence type="ECO:0000313" key="2">
    <source>
        <dbReference type="EMBL" id="KAK4872859.1"/>
    </source>
</evidence>
<organism evidence="2 3">
    <name type="scientific">Aquatica leii</name>
    <dbReference type="NCBI Taxonomy" id="1421715"/>
    <lineage>
        <taxon>Eukaryota</taxon>
        <taxon>Metazoa</taxon>
        <taxon>Ecdysozoa</taxon>
        <taxon>Arthropoda</taxon>
        <taxon>Hexapoda</taxon>
        <taxon>Insecta</taxon>
        <taxon>Pterygota</taxon>
        <taxon>Neoptera</taxon>
        <taxon>Endopterygota</taxon>
        <taxon>Coleoptera</taxon>
        <taxon>Polyphaga</taxon>
        <taxon>Elateriformia</taxon>
        <taxon>Elateroidea</taxon>
        <taxon>Lampyridae</taxon>
        <taxon>Luciolinae</taxon>
        <taxon>Aquatica</taxon>
    </lineage>
</organism>
<feature type="transmembrane region" description="Helical" evidence="1">
    <location>
        <begin position="117"/>
        <end position="142"/>
    </location>
</feature>
<evidence type="ECO:0000313" key="3">
    <source>
        <dbReference type="Proteomes" id="UP001353858"/>
    </source>
</evidence>
<feature type="transmembrane region" description="Helical" evidence="1">
    <location>
        <begin position="73"/>
        <end position="97"/>
    </location>
</feature>
<keyword evidence="1" id="KW-1133">Transmembrane helix</keyword>
<proteinExistence type="predicted"/>
<dbReference type="Proteomes" id="UP001353858">
    <property type="component" value="Unassembled WGS sequence"/>
</dbReference>